<dbReference type="AlphaFoldDB" id="A0A7S0EH96"/>
<dbReference type="SUPFAM" id="SSF56112">
    <property type="entry name" value="Protein kinase-like (PK-like)"/>
    <property type="match status" value="1"/>
</dbReference>
<dbReference type="PANTHER" id="PTHR12149">
    <property type="entry name" value="FRUCTOSAMINE 3 KINASE-RELATED PROTEIN"/>
    <property type="match status" value="1"/>
</dbReference>
<organism evidence="4">
    <name type="scientific">Hanusia phi</name>
    <dbReference type="NCBI Taxonomy" id="3032"/>
    <lineage>
        <taxon>Eukaryota</taxon>
        <taxon>Cryptophyceae</taxon>
        <taxon>Pyrenomonadales</taxon>
        <taxon>Geminigeraceae</taxon>
        <taxon>Hanusia</taxon>
    </lineage>
</organism>
<evidence type="ECO:0000313" key="4">
    <source>
        <dbReference type="EMBL" id="CAD8484777.1"/>
    </source>
</evidence>
<feature type="region of interest" description="Disordered" evidence="3">
    <location>
        <begin position="152"/>
        <end position="171"/>
    </location>
</feature>
<gene>
    <name evidence="4" type="ORF">HPHI1048_LOCUS10834</name>
</gene>
<dbReference type="PANTHER" id="PTHR12149:SF8">
    <property type="entry name" value="PROTEIN-RIBULOSAMINE 3-KINASE"/>
    <property type="match status" value="1"/>
</dbReference>
<dbReference type="InterPro" id="IPR016477">
    <property type="entry name" value="Fructo-/Ketosamine-3-kinase"/>
</dbReference>
<dbReference type="InterPro" id="IPR011009">
    <property type="entry name" value="Kinase-like_dom_sf"/>
</dbReference>
<evidence type="ECO:0000256" key="3">
    <source>
        <dbReference type="SAM" id="MobiDB-lite"/>
    </source>
</evidence>
<proteinExistence type="predicted"/>
<reference evidence="4" key="1">
    <citation type="submission" date="2021-01" db="EMBL/GenBank/DDBJ databases">
        <authorList>
            <person name="Corre E."/>
            <person name="Pelletier E."/>
            <person name="Niang G."/>
            <person name="Scheremetjew M."/>
            <person name="Finn R."/>
            <person name="Kale V."/>
            <person name="Holt S."/>
            <person name="Cochrane G."/>
            <person name="Meng A."/>
            <person name="Brown T."/>
            <person name="Cohen L."/>
        </authorList>
    </citation>
    <scope>NUCLEOTIDE SEQUENCE</scope>
    <source>
        <strain evidence="4">CCMP325</strain>
    </source>
</reference>
<dbReference type="EC" id="2.7.1.172" evidence="1"/>
<protein>
    <recommendedName>
        <fullName evidence="1">protein-ribulosamine 3-kinase</fullName>
        <ecNumber evidence="1">2.7.1.172</ecNumber>
    </recommendedName>
</protein>
<dbReference type="EMBL" id="HBEO01015906">
    <property type="protein sequence ID" value="CAD8484777.1"/>
    <property type="molecule type" value="Transcribed_RNA"/>
</dbReference>
<dbReference type="Gene3D" id="3.90.1200.10">
    <property type="match status" value="1"/>
</dbReference>
<evidence type="ECO:0000256" key="1">
    <source>
        <dbReference type="ARBA" id="ARBA00011961"/>
    </source>
</evidence>
<dbReference type="GO" id="GO:0102193">
    <property type="term" value="F:protein-ribulosamine 3-kinase activity"/>
    <property type="evidence" value="ECO:0007669"/>
    <property type="project" value="UniProtKB-EC"/>
</dbReference>
<name>A0A7S0EH96_9CRYP</name>
<dbReference type="Pfam" id="PF03881">
    <property type="entry name" value="Fructosamin_kin"/>
    <property type="match status" value="1"/>
</dbReference>
<comment type="catalytic activity">
    <reaction evidence="2">
        <text>N(6)-D-ribulosyl-L-lysyl-[protein] + ATP = N(6)-(3-O-phospho-D-ribulosyl)-L-lysyl-[protein] + ADP + H(+)</text>
        <dbReference type="Rhea" id="RHEA:48432"/>
        <dbReference type="Rhea" id="RHEA-COMP:12103"/>
        <dbReference type="Rhea" id="RHEA-COMP:12104"/>
        <dbReference type="ChEBI" id="CHEBI:15378"/>
        <dbReference type="ChEBI" id="CHEBI:30616"/>
        <dbReference type="ChEBI" id="CHEBI:90418"/>
        <dbReference type="ChEBI" id="CHEBI:90420"/>
        <dbReference type="ChEBI" id="CHEBI:456216"/>
        <dbReference type="EC" id="2.7.1.172"/>
    </reaction>
    <physiologicalReaction direction="left-to-right" evidence="2">
        <dbReference type="Rhea" id="RHEA:48433"/>
    </physiologicalReaction>
</comment>
<sequence length="638" mass="73293">MRRTFHGTLLTSAMIISSLHHTMFVSSTNVLKTCTTAFSPSPWCFRPRYSERTRSCTLRRQSLRMSSGNATNSAPMEPSAELDIAARIAATAAKIAAEEAEIYNRNIGQSFRRYDPFHRAVLEKIGERMGPVDLKEIEELELDAPVNLPQIDEEPTVPLSQGRGGRFSSDRKKIQKKYYEPSLDAKKTRRHFRYKVRGGDLFVKVILTGKDFEKTYRPSDANGFDFLRNGGSANNNFMDSLMNEGTEPGGLVLEIPKELQSIITGTSNTGAGKKRPYPFDYYEGEQESLRAIRDFKSLPVPAPIVAGDLWDDDYIRNMRSAKKNVTDLVSGGYGVLEWVEMKRSITPYLVGRVAEQMAALHLNSLEKMKNHGLHIDTFLGQRRLRNGEKKDFLEFFVENRLEPEFCDASGPKEKVDRSAEYSDKIRQKIGFFGNKILERLIDSHVWREIFAPVLEQSPSMLHGDIWLGNIAEKSDKSEFVFGPASWWGPAEYDLSVGETFGMPQRFFEGYHHYNPQLEGYEMRMKVYKLYHLLNHLNQPSDYKYNFNIAREPLFEYRPDNFLGGRTLTNFNSQSVLNPGKHQYRSEMEMITRGGWFDPDFYLREVMNLIYEIRDVHPPQQGGQIFKFWGKAKKPSRGF</sequence>
<evidence type="ECO:0000256" key="2">
    <source>
        <dbReference type="ARBA" id="ARBA00048655"/>
    </source>
</evidence>
<accession>A0A7S0EH96</accession>